<keyword evidence="5 12" id="KW-0378">Hydrolase</keyword>
<comment type="function">
    <text evidence="12">The main replicative DNA helicase, it participates in initiation and elongation during chromosome replication. Travels ahead of the DNA replisome, separating dsDNA into templates for DNA synthesis. A processive ATP-dependent 5'-3' DNA helicase it has DNA-dependent ATPase activity.</text>
</comment>
<keyword evidence="7 12" id="KW-0067">ATP-binding</keyword>
<evidence type="ECO:0000313" key="15">
    <source>
        <dbReference type="Proteomes" id="UP000032434"/>
    </source>
</evidence>
<dbReference type="PATRIC" id="fig|35623.3.peg.1268"/>
<dbReference type="InterPro" id="IPR036185">
    <property type="entry name" value="DNA_heli_DnaB-like_N_sf"/>
</dbReference>
<evidence type="ECO:0000256" key="10">
    <source>
        <dbReference type="ARBA" id="ARBA00048954"/>
    </source>
</evidence>
<proteinExistence type="inferred from homology"/>
<dbReference type="Proteomes" id="UP000032434">
    <property type="component" value="Chromosome 1"/>
</dbReference>
<keyword evidence="4 12" id="KW-0547">Nucleotide-binding</keyword>
<dbReference type="Gene3D" id="3.40.50.300">
    <property type="entry name" value="P-loop containing nucleotide triphosphate hydrolases"/>
    <property type="match status" value="1"/>
</dbReference>
<evidence type="ECO:0000256" key="3">
    <source>
        <dbReference type="ARBA" id="ARBA00022705"/>
    </source>
</evidence>
<evidence type="ECO:0000256" key="6">
    <source>
        <dbReference type="ARBA" id="ARBA00022806"/>
    </source>
</evidence>
<accession>A0A061AK04</accession>
<dbReference type="GO" id="GO:0006269">
    <property type="term" value="P:DNA replication, synthesis of primer"/>
    <property type="evidence" value="ECO:0007669"/>
    <property type="project" value="UniProtKB-UniRule"/>
</dbReference>
<evidence type="ECO:0000256" key="11">
    <source>
        <dbReference type="NCBIfam" id="TIGR00665"/>
    </source>
</evidence>
<keyword evidence="3 12" id="KW-0235">DNA replication</keyword>
<dbReference type="GO" id="GO:0016887">
    <property type="term" value="F:ATP hydrolysis activity"/>
    <property type="evidence" value="ECO:0007669"/>
    <property type="project" value="RHEA"/>
</dbReference>
<dbReference type="SUPFAM" id="SSF48024">
    <property type="entry name" value="N-terminal domain of DnaB helicase"/>
    <property type="match status" value="1"/>
</dbReference>
<evidence type="ECO:0000256" key="5">
    <source>
        <dbReference type="ARBA" id="ARBA00022801"/>
    </source>
</evidence>
<dbReference type="FunCoup" id="A0A061AK04">
    <property type="interactions" value="222"/>
</dbReference>
<dbReference type="KEGG" id="aoc:Aocu_12690"/>
<organism evidence="14 15">
    <name type="scientific">Acholeplasma oculi</name>
    <dbReference type="NCBI Taxonomy" id="35623"/>
    <lineage>
        <taxon>Bacteria</taxon>
        <taxon>Bacillati</taxon>
        <taxon>Mycoplasmatota</taxon>
        <taxon>Mollicutes</taxon>
        <taxon>Acholeplasmatales</taxon>
        <taxon>Acholeplasmataceae</taxon>
        <taxon>Acholeplasma</taxon>
    </lineage>
</organism>
<gene>
    <name evidence="14" type="primary">dnaB2</name>
    <name evidence="14" type="ORF">Aocu_12690</name>
</gene>
<dbReference type="InterPro" id="IPR027417">
    <property type="entry name" value="P-loop_NTPase"/>
</dbReference>
<reference evidence="15" key="1">
    <citation type="submission" date="2014-05" db="EMBL/GenBank/DDBJ databases">
        <authorList>
            <person name="Kube M."/>
        </authorList>
    </citation>
    <scope>NUCLEOTIDE SEQUENCE [LARGE SCALE GENOMIC DNA]</scope>
</reference>
<evidence type="ECO:0000256" key="12">
    <source>
        <dbReference type="RuleBase" id="RU362085"/>
    </source>
</evidence>
<dbReference type="InParanoid" id="A0A061AK04"/>
<keyword evidence="6 12" id="KW-0347">Helicase</keyword>
<dbReference type="STRING" id="35623.Aocu_12690"/>
<keyword evidence="2 12" id="KW-0639">Primosome</keyword>
<evidence type="ECO:0000256" key="2">
    <source>
        <dbReference type="ARBA" id="ARBA00022515"/>
    </source>
</evidence>
<evidence type="ECO:0000256" key="4">
    <source>
        <dbReference type="ARBA" id="ARBA00022741"/>
    </source>
</evidence>
<dbReference type="InterPro" id="IPR007694">
    <property type="entry name" value="DNA_helicase_DnaB-like_C"/>
</dbReference>
<evidence type="ECO:0000256" key="1">
    <source>
        <dbReference type="ARBA" id="ARBA00008428"/>
    </source>
</evidence>
<dbReference type="Gene3D" id="1.10.860.10">
    <property type="entry name" value="DNAb Helicase, Chain A"/>
    <property type="match status" value="1"/>
</dbReference>
<evidence type="ECO:0000256" key="9">
    <source>
        <dbReference type="ARBA" id="ARBA00023235"/>
    </source>
</evidence>
<evidence type="ECO:0000256" key="8">
    <source>
        <dbReference type="ARBA" id="ARBA00023125"/>
    </source>
</evidence>
<dbReference type="HOGENOM" id="CLU_005373_0_0_14"/>
<feature type="domain" description="SF4 helicase" evidence="13">
    <location>
        <begin position="174"/>
        <end position="445"/>
    </location>
</feature>
<dbReference type="PROSITE" id="PS51199">
    <property type="entry name" value="SF4_HELICASE"/>
    <property type="match status" value="1"/>
</dbReference>
<dbReference type="PANTHER" id="PTHR30153">
    <property type="entry name" value="REPLICATIVE DNA HELICASE DNAB"/>
    <property type="match status" value="1"/>
</dbReference>
<evidence type="ECO:0000256" key="7">
    <source>
        <dbReference type="ARBA" id="ARBA00022840"/>
    </source>
</evidence>
<protein>
    <recommendedName>
        <fullName evidence="11 12">Replicative DNA helicase</fullName>
        <ecNumber evidence="11 12">5.6.2.3</ecNumber>
    </recommendedName>
</protein>
<dbReference type="InterPro" id="IPR007693">
    <property type="entry name" value="DNA_helicase_DnaB-like_N"/>
</dbReference>
<dbReference type="GO" id="GO:0005829">
    <property type="term" value="C:cytosol"/>
    <property type="evidence" value="ECO:0007669"/>
    <property type="project" value="TreeGrafter"/>
</dbReference>
<dbReference type="EC" id="5.6.2.3" evidence="11 12"/>
<dbReference type="NCBIfam" id="TIGR00665">
    <property type="entry name" value="DnaB"/>
    <property type="match status" value="1"/>
</dbReference>
<dbReference type="Pfam" id="PF03796">
    <property type="entry name" value="DnaB_C"/>
    <property type="match status" value="1"/>
</dbReference>
<name>A0A061AK04_9MOLU</name>
<dbReference type="PANTHER" id="PTHR30153:SF2">
    <property type="entry name" value="REPLICATIVE DNA HELICASE"/>
    <property type="match status" value="1"/>
</dbReference>
<evidence type="ECO:0000259" key="13">
    <source>
        <dbReference type="PROSITE" id="PS51199"/>
    </source>
</evidence>
<dbReference type="GO" id="GO:0003677">
    <property type="term" value="F:DNA binding"/>
    <property type="evidence" value="ECO:0007669"/>
    <property type="project" value="UniProtKB-UniRule"/>
</dbReference>
<keyword evidence="8 12" id="KW-0238">DNA-binding</keyword>
<dbReference type="Pfam" id="PF00772">
    <property type="entry name" value="DnaB"/>
    <property type="match status" value="1"/>
</dbReference>
<dbReference type="EMBL" id="LK028559">
    <property type="protein sequence ID" value="CDR31342.1"/>
    <property type="molecule type" value="Genomic_DNA"/>
</dbReference>
<dbReference type="SUPFAM" id="SSF52540">
    <property type="entry name" value="P-loop containing nucleoside triphosphate hydrolases"/>
    <property type="match status" value="1"/>
</dbReference>
<keyword evidence="9" id="KW-0413">Isomerase</keyword>
<dbReference type="AlphaFoldDB" id="A0A061AK04"/>
<dbReference type="InterPro" id="IPR016136">
    <property type="entry name" value="DNA_helicase_N/primase_C"/>
</dbReference>
<dbReference type="GO" id="GO:0043139">
    <property type="term" value="F:5'-3' DNA helicase activity"/>
    <property type="evidence" value="ECO:0007669"/>
    <property type="project" value="UniProtKB-EC"/>
</dbReference>
<keyword evidence="15" id="KW-1185">Reference proteome</keyword>
<dbReference type="GO" id="GO:1990077">
    <property type="term" value="C:primosome complex"/>
    <property type="evidence" value="ECO:0007669"/>
    <property type="project" value="UniProtKB-UniRule"/>
</dbReference>
<dbReference type="CDD" id="cd00984">
    <property type="entry name" value="DnaB_C"/>
    <property type="match status" value="1"/>
</dbReference>
<comment type="catalytic activity">
    <reaction evidence="10 12">
        <text>ATP + H2O = ADP + phosphate + H(+)</text>
        <dbReference type="Rhea" id="RHEA:13065"/>
        <dbReference type="ChEBI" id="CHEBI:15377"/>
        <dbReference type="ChEBI" id="CHEBI:15378"/>
        <dbReference type="ChEBI" id="CHEBI:30616"/>
        <dbReference type="ChEBI" id="CHEBI:43474"/>
        <dbReference type="ChEBI" id="CHEBI:456216"/>
        <dbReference type="EC" id="5.6.2.3"/>
    </reaction>
</comment>
<dbReference type="OrthoDB" id="9773982at2"/>
<sequence>MASRIPNAVDAEKSVLGAIFLDSRTAPNIFDQIHESDFFLSQHAVIYQAMKDLFNSRKDIDLTSVKSTLEHKGQLDTVGGLTYILELSEYTVSVSHIDTYIEIVKDLSLKRDVIKITQELATKGLTSDIESAEYLDAVETAVLSLSQRRKVGAFKPIPEIVQEVREKMHHLHNNKGDVTGLKTGFTTLDKFTNGFQPEELIIIAARPAVGKSAFAMNLALNCATKNKNGKAGVAIFSLEMSNEQLVTRMISSMSNIENSKLRTGFLTPQEWRNFETFTDILNEYQIFFDDSSSSNINEIRAKCRRLSQEGKLDLVVIDYLQLIQADMNKGSNRQEEVSKISRALKQMARELKIPVVALSQLSRDVEKSADKKPTLAHLRESGSIEQDADIVMFIHRDEYFNPKQEGEQSGHTELLVRKNRQGQIGDIKFIFSPQYSRFQEQSSVDESQN</sequence>
<dbReference type="GO" id="GO:0005524">
    <property type="term" value="F:ATP binding"/>
    <property type="evidence" value="ECO:0007669"/>
    <property type="project" value="UniProtKB-UniRule"/>
</dbReference>
<comment type="similarity">
    <text evidence="1 12">Belongs to the helicase family. DnaB subfamily.</text>
</comment>
<evidence type="ECO:0000313" key="14">
    <source>
        <dbReference type="EMBL" id="CDR31342.1"/>
    </source>
</evidence>
<dbReference type="RefSeq" id="WP_045749770.1">
    <property type="nucleotide sequence ID" value="NZ_FUZK01000001.1"/>
</dbReference>
<dbReference type="InterPro" id="IPR007692">
    <property type="entry name" value="DNA_helicase_DnaB"/>
</dbReference>